<feature type="transmembrane region" description="Helical" evidence="10">
    <location>
        <begin position="148"/>
        <end position="167"/>
    </location>
</feature>
<reference evidence="11 12" key="1">
    <citation type="submission" date="2018-06" db="EMBL/GenBank/DDBJ databases">
        <authorList>
            <consortium name="Pathogen Informatics"/>
            <person name="Doyle S."/>
        </authorList>
    </citation>
    <scope>NUCLEOTIDE SEQUENCE [LARGE SCALE GENOMIC DNA]</scope>
    <source>
        <strain evidence="11 12">NCTC10295</strain>
    </source>
</reference>
<keyword evidence="6 10" id="KW-0812">Transmembrane</keyword>
<evidence type="ECO:0000256" key="4">
    <source>
        <dbReference type="ARBA" id="ARBA00022475"/>
    </source>
</evidence>
<feature type="transmembrane region" description="Helical" evidence="10">
    <location>
        <begin position="322"/>
        <end position="338"/>
    </location>
</feature>
<sequence>MSHRTPSLFGGAMIIAGTIIGAGMFANPTATSGVWFTGSLAVLLYTWFSMLSSGLMILEVNTHYPHGASFDTMVKDLLGRGANIVNGLAVAFVLYLLTYAYIFVGGDLTAQGLGNLSGSDVVLPVGQLVFFTVLAGCVWASTRLVDRFTSILIGGMVLTFIWATGGLISSVKLPVLFDSAAPADTQYWIYIAAALPVCLASFGFHGNVSSLLKYFDGDAPKVAKALKTGTLIALVIYVLWQLAIQGNLPRGEFAPVIAAEGQVSVLIETLSKFVATGNMGAALSFFAYMAIATSFLGVTLGLFDYIADIFKWNNSAAGRSKTAALTFLPPLVCCLLFPTGFVTAIGYVGLAATVWTALIPAMLLYKSRQKFGAGKQYRVCGGLGLMVWVFLFGLINIAAQILSQLEWVPVFKG</sequence>
<name>A0A378UIN7_BERDE</name>
<feature type="transmembrane region" description="Helical" evidence="10">
    <location>
        <begin position="38"/>
        <end position="60"/>
    </location>
</feature>
<keyword evidence="12" id="KW-1185">Reference proteome</keyword>
<evidence type="ECO:0000313" key="12">
    <source>
        <dbReference type="Proteomes" id="UP000254651"/>
    </source>
</evidence>
<dbReference type="NCBIfam" id="TIGR00837">
    <property type="entry name" value="araaP"/>
    <property type="match status" value="1"/>
</dbReference>
<keyword evidence="5 10" id="KW-0997">Cell inner membrane</keyword>
<accession>A0A378UIN7</accession>
<feature type="transmembrane region" description="Helical" evidence="10">
    <location>
        <begin position="187"/>
        <end position="204"/>
    </location>
</feature>
<keyword evidence="8 10" id="KW-1133">Transmembrane helix</keyword>
<dbReference type="GO" id="GO:0015173">
    <property type="term" value="F:aromatic amino acid transmembrane transporter activity"/>
    <property type="evidence" value="ECO:0007669"/>
    <property type="project" value="UniProtKB-UniRule"/>
</dbReference>
<proteinExistence type="inferred from homology"/>
<keyword evidence="7 10" id="KW-0029">Amino-acid transport</keyword>
<evidence type="ECO:0000313" key="11">
    <source>
        <dbReference type="EMBL" id="STZ77010.1"/>
    </source>
</evidence>
<dbReference type="Pfam" id="PF03222">
    <property type="entry name" value="Trp_Tyr_perm"/>
    <property type="match status" value="1"/>
</dbReference>
<dbReference type="GO" id="GO:0003333">
    <property type="term" value="P:amino acid transmembrane transport"/>
    <property type="evidence" value="ECO:0007669"/>
    <property type="project" value="InterPro"/>
</dbReference>
<feature type="transmembrane region" description="Helical" evidence="10">
    <location>
        <begin position="344"/>
        <end position="365"/>
    </location>
</feature>
<keyword evidence="4 10" id="KW-1003">Cell membrane</keyword>
<protein>
    <recommendedName>
        <fullName evidence="10">Aromatic amino acid permease</fullName>
    </recommendedName>
</protein>
<comment type="subcellular location">
    <subcellularLocation>
        <location evidence="1 10">Cell inner membrane</location>
        <topology evidence="1 10">Multi-pass membrane protein</topology>
    </subcellularLocation>
</comment>
<dbReference type="EMBL" id="UGQS01000002">
    <property type="protein sequence ID" value="STZ77010.1"/>
    <property type="molecule type" value="Genomic_DNA"/>
</dbReference>
<feature type="transmembrane region" description="Helical" evidence="10">
    <location>
        <begin position="122"/>
        <end position="141"/>
    </location>
</feature>
<dbReference type="Proteomes" id="UP000254651">
    <property type="component" value="Unassembled WGS sequence"/>
</dbReference>
<feature type="transmembrane region" description="Helical" evidence="10">
    <location>
        <begin position="81"/>
        <end position="102"/>
    </location>
</feature>
<evidence type="ECO:0000256" key="10">
    <source>
        <dbReference type="RuleBase" id="RU367149"/>
    </source>
</evidence>
<evidence type="ECO:0000256" key="7">
    <source>
        <dbReference type="ARBA" id="ARBA00022970"/>
    </source>
</evidence>
<feature type="transmembrane region" description="Helical" evidence="10">
    <location>
        <begin position="225"/>
        <end position="243"/>
    </location>
</feature>
<evidence type="ECO:0000256" key="5">
    <source>
        <dbReference type="ARBA" id="ARBA00022519"/>
    </source>
</evidence>
<dbReference type="AlphaFoldDB" id="A0A378UIN7"/>
<keyword evidence="9 10" id="KW-0472">Membrane</keyword>
<feature type="transmembrane region" description="Helical" evidence="10">
    <location>
        <begin position="7"/>
        <end position="26"/>
    </location>
</feature>
<dbReference type="InterPro" id="IPR018227">
    <property type="entry name" value="Amino_acid_transport_2"/>
</dbReference>
<evidence type="ECO:0000256" key="9">
    <source>
        <dbReference type="ARBA" id="ARBA00023136"/>
    </source>
</evidence>
<evidence type="ECO:0000256" key="6">
    <source>
        <dbReference type="ARBA" id="ARBA00022692"/>
    </source>
</evidence>
<comment type="function">
    <text evidence="10">Involved in transporting aromatic amino acids across the cytoplasmic membrane.</text>
</comment>
<dbReference type="PRINTS" id="PR00166">
    <property type="entry name" value="AROAAPRMEASE"/>
</dbReference>
<comment type="similarity">
    <text evidence="2 10">Belongs to the amino acid/polyamine transporter 2 family. Mtr/TnaB/TyrP permease subfamily.</text>
</comment>
<dbReference type="RefSeq" id="WP_066076755.1">
    <property type="nucleotide sequence ID" value="NZ_CP181246.1"/>
</dbReference>
<evidence type="ECO:0000256" key="8">
    <source>
        <dbReference type="ARBA" id="ARBA00022989"/>
    </source>
</evidence>
<keyword evidence="3 10" id="KW-0813">Transport</keyword>
<dbReference type="PROSITE" id="PS00594">
    <property type="entry name" value="AROMATIC_AA_PERMEASE_1"/>
    <property type="match status" value="1"/>
</dbReference>
<organism evidence="11 12">
    <name type="scientific">Bergeriella denitrificans</name>
    <name type="common">Neisseria denitrificans</name>
    <dbReference type="NCBI Taxonomy" id="494"/>
    <lineage>
        <taxon>Bacteria</taxon>
        <taxon>Pseudomonadati</taxon>
        <taxon>Pseudomonadota</taxon>
        <taxon>Betaproteobacteria</taxon>
        <taxon>Neisseriales</taxon>
        <taxon>Neisseriaceae</taxon>
        <taxon>Bergeriella</taxon>
    </lineage>
</organism>
<evidence type="ECO:0000256" key="1">
    <source>
        <dbReference type="ARBA" id="ARBA00004429"/>
    </source>
</evidence>
<gene>
    <name evidence="11" type="primary">mtr</name>
    <name evidence="11" type="ORF">NCTC10295_01810</name>
</gene>
<dbReference type="Gene3D" id="1.20.1740.10">
    <property type="entry name" value="Amino acid/polyamine transporter I"/>
    <property type="match status" value="1"/>
</dbReference>
<feature type="transmembrane region" description="Helical" evidence="10">
    <location>
        <begin position="285"/>
        <end position="310"/>
    </location>
</feature>
<dbReference type="InterPro" id="IPR013059">
    <property type="entry name" value="Trp_tyr_transpt"/>
</dbReference>
<dbReference type="InterPro" id="IPR013061">
    <property type="entry name" value="Trp/try_permease_CS"/>
</dbReference>
<feature type="transmembrane region" description="Helical" evidence="10">
    <location>
        <begin position="377"/>
        <end position="402"/>
    </location>
</feature>
<dbReference type="GO" id="GO:0005886">
    <property type="term" value="C:plasma membrane"/>
    <property type="evidence" value="ECO:0007669"/>
    <property type="project" value="UniProtKB-SubCell"/>
</dbReference>
<evidence type="ECO:0000256" key="2">
    <source>
        <dbReference type="ARBA" id="ARBA00005452"/>
    </source>
</evidence>
<dbReference type="PANTHER" id="PTHR46997">
    <property type="entry name" value="LOW AFFINITY TRYPTOPHAN PERMEASE-RELATED"/>
    <property type="match status" value="1"/>
</dbReference>
<evidence type="ECO:0000256" key="3">
    <source>
        <dbReference type="ARBA" id="ARBA00022448"/>
    </source>
</evidence>
<dbReference type="PANTHER" id="PTHR46997:SF1">
    <property type="entry name" value="LOW AFFINITY TRYPTOPHAN PERMEASE-RELATED"/>
    <property type="match status" value="1"/>
</dbReference>